<reference evidence="2" key="2">
    <citation type="submission" date="2020-09" db="EMBL/GenBank/DDBJ databases">
        <authorList>
            <person name="Sun Q."/>
            <person name="Kim S."/>
        </authorList>
    </citation>
    <scope>NUCLEOTIDE SEQUENCE</scope>
    <source>
        <strain evidence="2">KCTC 32437</strain>
    </source>
</reference>
<dbReference type="Pfam" id="PF14497">
    <property type="entry name" value="GST_C_3"/>
    <property type="match status" value="1"/>
</dbReference>
<dbReference type="FunFam" id="1.20.1050.10:FF:000051">
    <property type="entry name" value="Glutathione S-transferase"/>
    <property type="match status" value="1"/>
</dbReference>
<comment type="caution">
    <text evidence="2">The sequence shown here is derived from an EMBL/GenBank/DDBJ whole genome shotgun (WGS) entry which is preliminary data.</text>
</comment>
<evidence type="ECO:0000313" key="2">
    <source>
        <dbReference type="EMBL" id="GHA22688.1"/>
    </source>
</evidence>
<gene>
    <name evidence="2" type="primary">gst12</name>
    <name evidence="2" type="ORF">GCM10007989_17640</name>
</gene>
<dbReference type="CDD" id="cd03192">
    <property type="entry name" value="GST_C_Sigma_like"/>
    <property type="match status" value="1"/>
</dbReference>
<protein>
    <submittedName>
        <fullName evidence="2">Glutathione S-transferase</fullName>
    </submittedName>
</protein>
<dbReference type="PROSITE" id="PS50405">
    <property type="entry name" value="GST_CTER"/>
    <property type="match status" value="1"/>
</dbReference>
<dbReference type="SUPFAM" id="SSF52833">
    <property type="entry name" value="Thioredoxin-like"/>
    <property type="match status" value="1"/>
</dbReference>
<dbReference type="AlphaFoldDB" id="A0A918S3Y0"/>
<dbReference type="RefSeq" id="WP_189425322.1">
    <property type="nucleotide sequence ID" value="NZ_BMZE01000002.1"/>
</dbReference>
<sequence>MTYELYYWTGIPGRGEFVRLALEEVEADYVDIGREAGDKEVISMLDASTTPSFAPPFLRHGEVVVGQTAAILFYLGPLLGLVTEDERLRLWTHQIQLTIADMTAEAHDVHHPLGPGRYYEDQKDEALRRAEEFRASRVPKFLGWFERILTDNPAGRDFLVGKSLSYADLSLFHLVDGLNYAFPRLTKTLAPRYPTVMALHERVRQRPQIATYLASDRRTPFNVDGIFRHYPELDAEG</sequence>
<dbReference type="PANTHER" id="PTHR11571:SF263">
    <property type="entry name" value="GLUTATHIONE S-TRANSFERASE"/>
    <property type="match status" value="1"/>
</dbReference>
<dbReference type="GO" id="GO:0004364">
    <property type="term" value="F:glutathione transferase activity"/>
    <property type="evidence" value="ECO:0007669"/>
    <property type="project" value="TreeGrafter"/>
</dbReference>
<reference evidence="2" key="1">
    <citation type="journal article" date="2014" name="Int. J. Syst. Evol. Microbiol.">
        <title>Complete genome sequence of Corynebacterium casei LMG S-19264T (=DSM 44701T), isolated from a smear-ripened cheese.</title>
        <authorList>
            <consortium name="US DOE Joint Genome Institute (JGI-PGF)"/>
            <person name="Walter F."/>
            <person name="Albersmeier A."/>
            <person name="Kalinowski J."/>
            <person name="Ruckert C."/>
        </authorList>
    </citation>
    <scope>NUCLEOTIDE SEQUENCE</scope>
    <source>
        <strain evidence="2">KCTC 32437</strain>
    </source>
</reference>
<dbReference type="InterPro" id="IPR010987">
    <property type="entry name" value="Glutathione-S-Trfase_C-like"/>
</dbReference>
<dbReference type="Gene3D" id="1.20.1050.10">
    <property type="match status" value="1"/>
</dbReference>
<dbReference type="InterPro" id="IPR036249">
    <property type="entry name" value="Thioredoxin-like_sf"/>
</dbReference>
<feature type="domain" description="GST C-terminal" evidence="1">
    <location>
        <begin position="85"/>
        <end position="221"/>
    </location>
</feature>
<dbReference type="InterPro" id="IPR036282">
    <property type="entry name" value="Glutathione-S-Trfase_C_sf"/>
</dbReference>
<dbReference type="Gene3D" id="3.40.30.10">
    <property type="entry name" value="Glutaredoxin"/>
    <property type="match status" value="1"/>
</dbReference>
<dbReference type="InterPro" id="IPR004046">
    <property type="entry name" value="GST_C"/>
</dbReference>
<keyword evidence="3" id="KW-1185">Reference proteome</keyword>
<dbReference type="PANTHER" id="PTHR11571">
    <property type="entry name" value="GLUTATHIONE S-TRANSFERASE"/>
    <property type="match status" value="1"/>
</dbReference>
<dbReference type="GO" id="GO:0006749">
    <property type="term" value="P:glutathione metabolic process"/>
    <property type="evidence" value="ECO:0007669"/>
    <property type="project" value="TreeGrafter"/>
</dbReference>
<accession>A0A918S3Y0</accession>
<dbReference type="EMBL" id="BMZE01000002">
    <property type="protein sequence ID" value="GHA22688.1"/>
    <property type="molecule type" value="Genomic_DNA"/>
</dbReference>
<evidence type="ECO:0000313" key="3">
    <source>
        <dbReference type="Proteomes" id="UP000646579"/>
    </source>
</evidence>
<organism evidence="2 3">
    <name type="scientific">Devosia pacifica</name>
    <dbReference type="NCBI Taxonomy" id="1335967"/>
    <lineage>
        <taxon>Bacteria</taxon>
        <taxon>Pseudomonadati</taxon>
        <taxon>Pseudomonadota</taxon>
        <taxon>Alphaproteobacteria</taxon>
        <taxon>Hyphomicrobiales</taxon>
        <taxon>Devosiaceae</taxon>
        <taxon>Devosia</taxon>
    </lineage>
</organism>
<dbReference type="InterPro" id="IPR050213">
    <property type="entry name" value="GST_superfamily"/>
</dbReference>
<dbReference type="CDD" id="cd03039">
    <property type="entry name" value="GST_N_Sigma_like"/>
    <property type="match status" value="1"/>
</dbReference>
<dbReference type="SUPFAM" id="SSF47616">
    <property type="entry name" value="GST C-terminal domain-like"/>
    <property type="match status" value="1"/>
</dbReference>
<proteinExistence type="predicted"/>
<evidence type="ECO:0000259" key="1">
    <source>
        <dbReference type="PROSITE" id="PS50405"/>
    </source>
</evidence>
<dbReference type="Proteomes" id="UP000646579">
    <property type="component" value="Unassembled WGS sequence"/>
</dbReference>
<name>A0A918S3Y0_9HYPH</name>